<keyword evidence="4" id="KW-0460">Magnesium</keyword>
<comment type="catalytic activity">
    <reaction evidence="4">
        <text>alpha,alpha-trehalose 6-phosphate + H2O = alpha,alpha-trehalose + phosphate</text>
        <dbReference type="Rhea" id="RHEA:23420"/>
        <dbReference type="ChEBI" id="CHEBI:15377"/>
        <dbReference type="ChEBI" id="CHEBI:16551"/>
        <dbReference type="ChEBI" id="CHEBI:43474"/>
        <dbReference type="ChEBI" id="CHEBI:58429"/>
        <dbReference type="EC" id="3.1.3.12"/>
    </reaction>
</comment>
<dbReference type="GO" id="GO:0000287">
    <property type="term" value="F:magnesium ion binding"/>
    <property type="evidence" value="ECO:0007669"/>
    <property type="project" value="UniProtKB-ARBA"/>
</dbReference>
<dbReference type="UniPathway" id="UPA00299"/>
<dbReference type="InterPro" id="IPR003337">
    <property type="entry name" value="Trehalose_PPase"/>
</dbReference>
<organism evidence="5 6">
    <name type="scientific">Luteimonas marina</name>
    <dbReference type="NCBI Taxonomy" id="488485"/>
    <lineage>
        <taxon>Bacteria</taxon>
        <taxon>Pseudomonadati</taxon>
        <taxon>Pseudomonadota</taxon>
        <taxon>Gammaproteobacteria</taxon>
        <taxon>Lysobacterales</taxon>
        <taxon>Lysobacteraceae</taxon>
        <taxon>Luteimonas</taxon>
    </lineage>
</organism>
<protein>
    <recommendedName>
        <fullName evidence="4">Trehalose 6-phosphate phosphatase</fullName>
        <ecNumber evidence="4">3.1.3.12</ecNumber>
    </recommendedName>
</protein>
<dbReference type="InterPro" id="IPR044651">
    <property type="entry name" value="OTSB-like"/>
</dbReference>
<dbReference type="PANTHER" id="PTHR43768">
    <property type="entry name" value="TREHALOSE 6-PHOSPHATE PHOSPHATASE"/>
    <property type="match status" value="1"/>
</dbReference>
<evidence type="ECO:0000313" key="6">
    <source>
        <dbReference type="Proteomes" id="UP000319980"/>
    </source>
</evidence>
<dbReference type="NCBIfam" id="TIGR01484">
    <property type="entry name" value="HAD-SF-IIB"/>
    <property type="match status" value="1"/>
</dbReference>
<dbReference type="SUPFAM" id="SSF56784">
    <property type="entry name" value="HAD-like"/>
    <property type="match status" value="1"/>
</dbReference>
<evidence type="ECO:0000256" key="3">
    <source>
        <dbReference type="ARBA" id="ARBA00022801"/>
    </source>
</evidence>
<dbReference type="NCBIfam" id="TIGR00685">
    <property type="entry name" value="T6PP"/>
    <property type="match status" value="1"/>
</dbReference>
<evidence type="ECO:0000313" key="5">
    <source>
        <dbReference type="EMBL" id="TWT23798.1"/>
    </source>
</evidence>
<comment type="cofactor">
    <cofactor evidence="4">
        <name>Mg(2+)</name>
        <dbReference type="ChEBI" id="CHEBI:18420"/>
    </cofactor>
</comment>
<dbReference type="Gene3D" id="3.40.50.1000">
    <property type="entry name" value="HAD superfamily/HAD-like"/>
    <property type="match status" value="1"/>
</dbReference>
<comment type="caution">
    <text evidence="5">The sequence shown here is derived from an EMBL/GenBank/DDBJ whole genome shotgun (WGS) entry which is preliminary data.</text>
</comment>
<comment type="function">
    <text evidence="4">Removes the phosphate from trehalose 6-phosphate to produce free trehalose.</text>
</comment>
<comment type="similarity">
    <text evidence="2 4">Belongs to the trehalose phosphatase family.</text>
</comment>
<name>A0A5C5UD72_9GAMM</name>
<reference evidence="5 6" key="1">
    <citation type="journal article" date="2008" name="Int. J. Syst. Evol. Microbiol.">
        <title>Luteimonas marina sp. nov., isolated from seawater.</title>
        <authorList>
            <person name="Baik K.S."/>
            <person name="Park S.C."/>
            <person name="Kim M.S."/>
            <person name="Kim E.M."/>
            <person name="Park C."/>
            <person name="Chun J."/>
            <person name="Seong C.N."/>
        </authorList>
    </citation>
    <scope>NUCLEOTIDE SEQUENCE [LARGE SCALE GENOMIC DNA]</scope>
    <source>
        <strain evidence="5 6">FR1330</strain>
    </source>
</reference>
<gene>
    <name evidence="5" type="primary">otsB</name>
    <name evidence="5" type="ORF">FQY83_04065</name>
</gene>
<evidence type="ECO:0000256" key="2">
    <source>
        <dbReference type="ARBA" id="ARBA00008770"/>
    </source>
</evidence>
<evidence type="ECO:0000256" key="1">
    <source>
        <dbReference type="ARBA" id="ARBA00005199"/>
    </source>
</evidence>
<dbReference type="AlphaFoldDB" id="A0A5C5UD72"/>
<dbReference type="InterPro" id="IPR036412">
    <property type="entry name" value="HAD-like_sf"/>
</dbReference>
<dbReference type="CDD" id="cd01627">
    <property type="entry name" value="HAD_TPP"/>
    <property type="match status" value="1"/>
</dbReference>
<dbReference type="OrthoDB" id="9814913at2"/>
<keyword evidence="6" id="KW-1185">Reference proteome</keyword>
<dbReference type="Pfam" id="PF02358">
    <property type="entry name" value="Trehalose_PPase"/>
    <property type="match status" value="1"/>
</dbReference>
<keyword evidence="3 4" id="KW-0378">Hydrolase</keyword>
<dbReference type="Gene3D" id="3.30.70.1020">
    <property type="entry name" value="Trehalose-6-phosphate phosphatase related protein, domain 2"/>
    <property type="match status" value="1"/>
</dbReference>
<dbReference type="GO" id="GO:0005992">
    <property type="term" value="P:trehalose biosynthetic process"/>
    <property type="evidence" value="ECO:0007669"/>
    <property type="project" value="UniProtKB-UniPathway"/>
</dbReference>
<evidence type="ECO:0000256" key="4">
    <source>
        <dbReference type="RuleBase" id="RU361117"/>
    </source>
</evidence>
<proteinExistence type="inferred from homology"/>
<comment type="pathway">
    <text evidence="1 4">Glycan biosynthesis; trehalose biosynthesis.</text>
</comment>
<dbReference type="PANTHER" id="PTHR43768:SF3">
    <property type="entry name" value="TREHALOSE 6-PHOSPHATE PHOSPHATASE"/>
    <property type="match status" value="1"/>
</dbReference>
<dbReference type="RefSeq" id="WP_146385216.1">
    <property type="nucleotide sequence ID" value="NZ_VOHK01000001.1"/>
</dbReference>
<keyword evidence="4" id="KW-0479">Metal-binding</keyword>
<dbReference type="Proteomes" id="UP000319980">
    <property type="component" value="Unassembled WGS sequence"/>
</dbReference>
<dbReference type="EMBL" id="VOHK01000001">
    <property type="protein sequence ID" value="TWT23798.1"/>
    <property type="molecule type" value="Genomic_DNA"/>
</dbReference>
<accession>A0A5C5UD72</accession>
<dbReference type="InterPro" id="IPR006379">
    <property type="entry name" value="HAD-SF_hydro_IIB"/>
</dbReference>
<dbReference type="InterPro" id="IPR023214">
    <property type="entry name" value="HAD_sf"/>
</dbReference>
<sequence>MTVDGAPLLPPPPPLSDRWALFLDVDGTLVEFADHPERVQVSASLVQRLAALADAMDGALALVSGRRIEMLDRMFAPLHLAAAGMHGLQRRRAGEDLPEPAAPPVALQATKMLAKTLLTRYPQALLEDKGEAMALHWRAMPEAAADLQAFAIQALTRLPGYHLQPGDHVVELRPQRADKGVAIEAFIGEPPFRGRPPVFVGDDLTDEHGFEVVNAHGGLSVLVGDRADTVARHRLPDIASVHAWLGVDP</sequence>
<dbReference type="GO" id="GO:0004805">
    <property type="term" value="F:trehalose-phosphatase activity"/>
    <property type="evidence" value="ECO:0007669"/>
    <property type="project" value="UniProtKB-EC"/>
</dbReference>
<dbReference type="EC" id="3.1.3.12" evidence="4"/>